<dbReference type="GeneID" id="24441650"/>
<proteinExistence type="predicted"/>
<evidence type="ECO:0000313" key="1">
    <source>
        <dbReference type="EMBL" id="EWS72299.1"/>
    </source>
</evidence>
<accession>W7XH21</accession>
<protein>
    <submittedName>
        <fullName evidence="1">Uncharacterized protein</fullName>
    </submittedName>
</protein>
<dbReference type="KEGG" id="tet:TTHERM_001085463"/>
<reference evidence="2" key="1">
    <citation type="journal article" date="2006" name="PLoS Biol.">
        <title>Macronuclear genome sequence of the ciliate Tetrahymena thermophila, a model eukaryote.</title>
        <authorList>
            <person name="Eisen J.A."/>
            <person name="Coyne R.S."/>
            <person name="Wu M."/>
            <person name="Wu D."/>
            <person name="Thiagarajan M."/>
            <person name="Wortman J.R."/>
            <person name="Badger J.H."/>
            <person name="Ren Q."/>
            <person name="Amedeo P."/>
            <person name="Jones K.M."/>
            <person name="Tallon L.J."/>
            <person name="Delcher A.L."/>
            <person name="Salzberg S.L."/>
            <person name="Silva J.C."/>
            <person name="Haas B.J."/>
            <person name="Majoros W.H."/>
            <person name="Farzad M."/>
            <person name="Carlton J.M."/>
            <person name="Smith R.K. Jr."/>
            <person name="Garg J."/>
            <person name="Pearlman R.E."/>
            <person name="Karrer K.M."/>
            <person name="Sun L."/>
            <person name="Manning G."/>
            <person name="Elde N.C."/>
            <person name="Turkewitz A.P."/>
            <person name="Asai D.J."/>
            <person name="Wilkes D.E."/>
            <person name="Wang Y."/>
            <person name="Cai H."/>
            <person name="Collins K."/>
            <person name="Stewart B.A."/>
            <person name="Lee S.R."/>
            <person name="Wilamowska K."/>
            <person name="Weinberg Z."/>
            <person name="Ruzzo W.L."/>
            <person name="Wloga D."/>
            <person name="Gaertig J."/>
            <person name="Frankel J."/>
            <person name="Tsao C.-C."/>
            <person name="Gorovsky M.A."/>
            <person name="Keeling P.J."/>
            <person name="Waller R.F."/>
            <person name="Patron N.J."/>
            <person name="Cherry J.M."/>
            <person name="Stover N.A."/>
            <person name="Krieger C.J."/>
            <person name="del Toro C."/>
            <person name="Ryder H.F."/>
            <person name="Williamson S.C."/>
            <person name="Barbeau R.A."/>
            <person name="Hamilton E.P."/>
            <person name="Orias E."/>
        </authorList>
    </citation>
    <scope>NUCLEOTIDE SEQUENCE [LARGE SCALE GENOMIC DNA]</scope>
    <source>
        <strain evidence="2">SB210</strain>
    </source>
</reference>
<dbReference type="AlphaFoldDB" id="W7XH21"/>
<dbReference type="InParanoid" id="W7XH21"/>
<organism evidence="1 2">
    <name type="scientific">Tetrahymena thermophila (strain SB210)</name>
    <dbReference type="NCBI Taxonomy" id="312017"/>
    <lineage>
        <taxon>Eukaryota</taxon>
        <taxon>Sar</taxon>
        <taxon>Alveolata</taxon>
        <taxon>Ciliophora</taxon>
        <taxon>Intramacronucleata</taxon>
        <taxon>Oligohymenophorea</taxon>
        <taxon>Hymenostomatida</taxon>
        <taxon>Tetrahymenina</taxon>
        <taxon>Tetrahymenidae</taxon>
        <taxon>Tetrahymena</taxon>
    </lineage>
</organism>
<name>W7XH21_TETTS</name>
<dbReference type="RefSeq" id="XP_012655159.1">
    <property type="nucleotide sequence ID" value="XM_012799705.1"/>
</dbReference>
<dbReference type="EMBL" id="GG662500">
    <property type="protein sequence ID" value="EWS72299.1"/>
    <property type="molecule type" value="Genomic_DNA"/>
</dbReference>
<gene>
    <name evidence="1" type="ORF">TTHERM_001085463</name>
</gene>
<evidence type="ECO:0000313" key="2">
    <source>
        <dbReference type="Proteomes" id="UP000009168"/>
    </source>
</evidence>
<sequence length="233" mass="26569">MQVTFVPRVRLIWAQIITNVQAVCKKMDYLQMKMENVLNVIQLVRLAQNKGHLIVYNVQQDIFQIKRYVKSVIKAKATTLLKIKHVKNVMITVQHVLQTEILNKVAQLAKELTNGCIKTTILLMITKCFVVNVKLMKDFLLIAMEFVKSVLKIVHSVNKQMVHQNVQNASLISILKGILMYANHVTLVLIITQKMELVANNVIKHALHALQEVQITVQLVLVDTLFIKKVGCV</sequence>
<keyword evidence="2" id="KW-1185">Reference proteome</keyword>
<dbReference type="Proteomes" id="UP000009168">
    <property type="component" value="Unassembled WGS sequence"/>
</dbReference>